<comment type="caution">
    <text evidence="9">The sequence shown here is derived from an EMBL/GenBank/DDBJ whole genome shotgun (WGS) entry which is preliminary data.</text>
</comment>
<dbReference type="PRINTS" id="PR00385">
    <property type="entry name" value="P450"/>
</dbReference>
<comment type="similarity">
    <text evidence="1 8">Belongs to the cytochrome P450 family.</text>
</comment>
<dbReference type="InterPro" id="IPR036396">
    <property type="entry name" value="Cyt_P450_sf"/>
</dbReference>
<dbReference type="GO" id="GO:0016705">
    <property type="term" value="F:oxidoreductase activity, acting on paired donors, with incorporation or reduction of molecular oxygen"/>
    <property type="evidence" value="ECO:0007669"/>
    <property type="project" value="InterPro"/>
</dbReference>
<keyword evidence="6 8" id="KW-0503">Monooxygenase</keyword>
<dbReference type="OrthoDB" id="1470350at2759"/>
<evidence type="ECO:0000256" key="8">
    <source>
        <dbReference type="RuleBase" id="RU000461"/>
    </source>
</evidence>
<sequence>MFTTIFFVIIFGIIYYARKINKIPKETEHIPYVSTLSVVWAIMRGKPHDEIQDLIRKSSKGHDIFVNKLGPRTYINILNPDYAKDLLMQSEDIAPKFTYKSGNPMREFFGNGMIFSNGDLWRTYRNLANPIFNLALSPEMVGETIIDFFAFMQQNLNRPIDVFEVSQRITIEVLGKLAFGYKFGCLESEETPQIIKAYKFVIANVESVYRLIFPWINKLPTENNRKFHEASDEFNEFIYNIIETKRNEIKNNSANYTNNGHVDLLTSMLELSKQEGIHIDTKQLRDEMATFFVGGHDTTSLSLSTTFYYLAKYPEIQEKARAEVISILGNESVIPTSDQLKEMKYIYAIIKESLRIIPPVPMINLRILEEPIKIGPYIIPKNVLCTVNIWQIHHDPENWKNPKEYNPERFLKNEKRNPFSLIPFSTGPRNCIGQNFSLMEQRVVLSMMLLKYNWTLPENSINKDKLILAPHFLLRPVDLKLIFTERN</sequence>
<evidence type="ECO:0000256" key="5">
    <source>
        <dbReference type="ARBA" id="ARBA00023004"/>
    </source>
</evidence>
<evidence type="ECO:0000256" key="3">
    <source>
        <dbReference type="ARBA" id="ARBA00022723"/>
    </source>
</evidence>
<evidence type="ECO:0000313" key="10">
    <source>
        <dbReference type="Proteomes" id="UP000265703"/>
    </source>
</evidence>
<dbReference type="GO" id="GO:0005506">
    <property type="term" value="F:iron ion binding"/>
    <property type="evidence" value="ECO:0007669"/>
    <property type="project" value="InterPro"/>
</dbReference>
<comment type="cofactor">
    <cofactor evidence="7">
        <name>heme</name>
        <dbReference type="ChEBI" id="CHEBI:30413"/>
    </cofactor>
</comment>
<dbReference type="AlphaFoldDB" id="A0A397SUT3"/>
<dbReference type="InterPro" id="IPR001128">
    <property type="entry name" value="Cyt_P450"/>
</dbReference>
<dbReference type="InterPro" id="IPR002401">
    <property type="entry name" value="Cyt_P450_E_grp-I"/>
</dbReference>
<dbReference type="Proteomes" id="UP000265703">
    <property type="component" value="Unassembled WGS sequence"/>
</dbReference>
<name>A0A397SUT3_9GLOM</name>
<dbReference type="InterPro" id="IPR050196">
    <property type="entry name" value="Cytochrome_P450_Monoox"/>
</dbReference>
<keyword evidence="10" id="KW-1185">Reference proteome</keyword>
<dbReference type="PROSITE" id="PS00086">
    <property type="entry name" value="CYTOCHROME_P450"/>
    <property type="match status" value="1"/>
</dbReference>
<accession>A0A397SUT3</accession>
<evidence type="ECO:0000313" key="9">
    <source>
        <dbReference type="EMBL" id="RIA86494.1"/>
    </source>
</evidence>
<dbReference type="GO" id="GO:0004497">
    <property type="term" value="F:monooxygenase activity"/>
    <property type="evidence" value="ECO:0007669"/>
    <property type="project" value="UniProtKB-KW"/>
</dbReference>
<protein>
    <submittedName>
        <fullName evidence="9">Cytochrome P450</fullName>
    </submittedName>
</protein>
<dbReference type="InterPro" id="IPR017972">
    <property type="entry name" value="Cyt_P450_CS"/>
</dbReference>
<keyword evidence="2 7" id="KW-0349">Heme</keyword>
<keyword evidence="4 8" id="KW-0560">Oxidoreductase</keyword>
<dbReference type="Pfam" id="PF00067">
    <property type="entry name" value="p450"/>
    <property type="match status" value="1"/>
</dbReference>
<organism evidence="9 10">
    <name type="scientific">Glomus cerebriforme</name>
    <dbReference type="NCBI Taxonomy" id="658196"/>
    <lineage>
        <taxon>Eukaryota</taxon>
        <taxon>Fungi</taxon>
        <taxon>Fungi incertae sedis</taxon>
        <taxon>Mucoromycota</taxon>
        <taxon>Glomeromycotina</taxon>
        <taxon>Glomeromycetes</taxon>
        <taxon>Glomerales</taxon>
        <taxon>Glomeraceae</taxon>
        <taxon>Glomus</taxon>
    </lineage>
</organism>
<dbReference type="GO" id="GO:0020037">
    <property type="term" value="F:heme binding"/>
    <property type="evidence" value="ECO:0007669"/>
    <property type="project" value="InterPro"/>
</dbReference>
<evidence type="ECO:0000256" key="2">
    <source>
        <dbReference type="ARBA" id="ARBA00022617"/>
    </source>
</evidence>
<evidence type="ECO:0000256" key="1">
    <source>
        <dbReference type="ARBA" id="ARBA00010617"/>
    </source>
</evidence>
<gene>
    <name evidence="9" type="ORF">C1645_829186</name>
</gene>
<keyword evidence="5 7" id="KW-0408">Iron</keyword>
<evidence type="ECO:0000256" key="6">
    <source>
        <dbReference type="ARBA" id="ARBA00023033"/>
    </source>
</evidence>
<dbReference type="EMBL" id="QKYT01000360">
    <property type="protein sequence ID" value="RIA86494.1"/>
    <property type="molecule type" value="Genomic_DNA"/>
</dbReference>
<evidence type="ECO:0000256" key="4">
    <source>
        <dbReference type="ARBA" id="ARBA00023002"/>
    </source>
</evidence>
<dbReference type="SUPFAM" id="SSF48264">
    <property type="entry name" value="Cytochrome P450"/>
    <property type="match status" value="1"/>
</dbReference>
<dbReference type="PANTHER" id="PTHR24291:SF50">
    <property type="entry name" value="BIFUNCTIONAL ALBAFLAVENONE MONOOXYGENASE_TERPENE SYNTHASE"/>
    <property type="match status" value="1"/>
</dbReference>
<dbReference type="PRINTS" id="PR00463">
    <property type="entry name" value="EP450I"/>
</dbReference>
<keyword evidence="3 7" id="KW-0479">Metal-binding</keyword>
<reference evidence="9 10" key="1">
    <citation type="submission" date="2018-06" db="EMBL/GenBank/DDBJ databases">
        <title>Comparative genomics reveals the genomic features of Rhizophagus irregularis, R. cerebriforme, R. diaphanum and Gigaspora rosea, and their symbiotic lifestyle signature.</title>
        <authorList>
            <person name="Morin E."/>
            <person name="San Clemente H."/>
            <person name="Chen E.C.H."/>
            <person name="De La Providencia I."/>
            <person name="Hainaut M."/>
            <person name="Kuo A."/>
            <person name="Kohler A."/>
            <person name="Murat C."/>
            <person name="Tang N."/>
            <person name="Roy S."/>
            <person name="Loubradou J."/>
            <person name="Henrissat B."/>
            <person name="Grigoriev I.V."/>
            <person name="Corradi N."/>
            <person name="Roux C."/>
            <person name="Martin F.M."/>
        </authorList>
    </citation>
    <scope>NUCLEOTIDE SEQUENCE [LARGE SCALE GENOMIC DNA]</scope>
    <source>
        <strain evidence="9 10">DAOM 227022</strain>
    </source>
</reference>
<dbReference type="PANTHER" id="PTHR24291">
    <property type="entry name" value="CYTOCHROME P450 FAMILY 4"/>
    <property type="match status" value="1"/>
</dbReference>
<dbReference type="STRING" id="658196.A0A397SUT3"/>
<feature type="binding site" description="axial binding residue" evidence="7">
    <location>
        <position position="431"/>
    </location>
    <ligand>
        <name>heme</name>
        <dbReference type="ChEBI" id="CHEBI:30413"/>
    </ligand>
    <ligandPart>
        <name>Fe</name>
        <dbReference type="ChEBI" id="CHEBI:18248"/>
    </ligandPart>
</feature>
<evidence type="ECO:0000256" key="7">
    <source>
        <dbReference type="PIRSR" id="PIRSR602401-1"/>
    </source>
</evidence>
<dbReference type="Gene3D" id="1.10.630.10">
    <property type="entry name" value="Cytochrome P450"/>
    <property type="match status" value="1"/>
</dbReference>
<proteinExistence type="inferred from homology"/>